<evidence type="ECO:0000313" key="3">
    <source>
        <dbReference type="EMBL" id="GHH76923.1"/>
    </source>
</evidence>
<proteinExistence type="predicted"/>
<dbReference type="RefSeq" id="WP_190213065.1">
    <property type="nucleotide sequence ID" value="NZ_BNBO01000031.1"/>
</dbReference>
<dbReference type="AlphaFoldDB" id="A0A919G3M2"/>
<dbReference type="Proteomes" id="UP000617734">
    <property type="component" value="Unassembled WGS sequence"/>
</dbReference>
<feature type="region of interest" description="Disordered" evidence="1">
    <location>
        <begin position="89"/>
        <end position="116"/>
    </location>
</feature>
<keyword evidence="2" id="KW-0472">Membrane</keyword>
<accession>A0A919G3M2</accession>
<sequence length="116" mass="12178">MRHYWHDGHDTAWTWIVPGIFTLLFGLVLIGVLVLLWRAIAHRTPGPVAAPPHWQGAAAPPTPEQVLAGRLASGEIDVDEYRLRVAALRGGAAPPAPPPPPPSAPPPPPPSAGPPG</sequence>
<reference evidence="3" key="2">
    <citation type="submission" date="2020-09" db="EMBL/GenBank/DDBJ databases">
        <authorList>
            <person name="Sun Q."/>
            <person name="Ohkuma M."/>
        </authorList>
    </citation>
    <scope>NUCLEOTIDE SEQUENCE</scope>
    <source>
        <strain evidence="3">JCM 4646</strain>
    </source>
</reference>
<keyword evidence="2" id="KW-0812">Transmembrane</keyword>
<dbReference type="GeneID" id="95355292"/>
<gene>
    <name evidence="3" type="ORF">GCM10018781_49180</name>
</gene>
<feature type="transmembrane region" description="Helical" evidence="2">
    <location>
        <begin position="12"/>
        <end position="37"/>
    </location>
</feature>
<evidence type="ECO:0000256" key="2">
    <source>
        <dbReference type="SAM" id="Phobius"/>
    </source>
</evidence>
<dbReference type="EMBL" id="BNBO01000031">
    <property type="protein sequence ID" value="GHH76923.1"/>
    <property type="molecule type" value="Genomic_DNA"/>
</dbReference>
<protein>
    <recommendedName>
        <fullName evidence="5">SHOCT domain-containing protein</fullName>
    </recommendedName>
</protein>
<organism evidence="3 4">
    <name type="scientific">Kitasatospora indigofera</name>
    <dbReference type="NCBI Taxonomy" id="67307"/>
    <lineage>
        <taxon>Bacteria</taxon>
        <taxon>Bacillati</taxon>
        <taxon>Actinomycetota</taxon>
        <taxon>Actinomycetes</taxon>
        <taxon>Kitasatosporales</taxon>
        <taxon>Streptomycetaceae</taxon>
        <taxon>Kitasatospora</taxon>
    </lineage>
</organism>
<comment type="caution">
    <text evidence="3">The sequence shown here is derived from an EMBL/GenBank/DDBJ whole genome shotgun (WGS) entry which is preliminary data.</text>
</comment>
<name>A0A919G3M2_9ACTN</name>
<keyword evidence="4" id="KW-1185">Reference proteome</keyword>
<keyword evidence="2" id="KW-1133">Transmembrane helix</keyword>
<feature type="compositionally biased region" description="Pro residues" evidence="1">
    <location>
        <begin position="94"/>
        <end position="116"/>
    </location>
</feature>
<reference evidence="3" key="1">
    <citation type="journal article" date="2014" name="Int. J. Syst. Evol. Microbiol.">
        <title>Complete genome sequence of Corynebacterium casei LMG S-19264T (=DSM 44701T), isolated from a smear-ripened cheese.</title>
        <authorList>
            <consortium name="US DOE Joint Genome Institute (JGI-PGF)"/>
            <person name="Walter F."/>
            <person name="Albersmeier A."/>
            <person name="Kalinowski J."/>
            <person name="Ruckert C."/>
        </authorList>
    </citation>
    <scope>NUCLEOTIDE SEQUENCE</scope>
    <source>
        <strain evidence="3">JCM 4646</strain>
    </source>
</reference>
<evidence type="ECO:0000313" key="4">
    <source>
        <dbReference type="Proteomes" id="UP000617734"/>
    </source>
</evidence>
<evidence type="ECO:0000256" key="1">
    <source>
        <dbReference type="SAM" id="MobiDB-lite"/>
    </source>
</evidence>
<evidence type="ECO:0008006" key="5">
    <source>
        <dbReference type="Google" id="ProtNLM"/>
    </source>
</evidence>